<organism evidence="2 3">
    <name type="scientific">Clostridium perfringens</name>
    <dbReference type="NCBI Taxonomy" id="1502"/>
    <lineage>
        <taxon>Bacteria</taxon>
        <taxon>Bacillati</taxon>
        <taxon>Bacillota</taxon>
        <taxon>Clostridia</taxon>
        <taxon>Eubacteriales</taxon>
        <taxon>Clostridiaceae</taxon>
        <taxon>Clostridium</taxon>
    </lineage>
</organism>
<proteinExistence type="predicted"/>
<reference evidence="2 3" key="1">
    <citation type="submission" date="2016-01" db="EMBL/GenBank/DDBJ databases">
        <authorList>
            <person name="Oliw E.H."/>
        </authorList>
    </citation>
    <scope>NUCLEOTIDE SEQUENCE [LARGE SCALE GENOMIC DNA]</scope>
    <source>
        <strain evidence="2 3">MJR7757A</strain>
    </source>
</reference>
<dbReference type="Proteomes" id="UP000070646">
    <property type="component" value="Unassembled WGS sequence"/>
</dbReference>
<dbReference type="AlphaFoldDB" id="A0A133MKN9"/>
<accession>A0A133MKN9</accession>
<feature type="coiled-coil region" evidence="1">
    <location>
        <begin position="89"/>
        <end position="116"/>
    </location>
</feature>
<dbReference type="EMBL" id="LRPU01000225">
    <property type="protein sequence ID" value="KXA04625.1"/>
    <property type="molecule type" value="Genomic_DNA"/>
</dbReference>
<dbReference type="PATRIC" id="fig|1502.174.peg.3215"/>
<comment type="caution">
    <text evidence="2">The sequence shown here is derived from an EMBL/GenBank/DDBJ whole genome shotgun (WGS) entry which is preliminary data.</text>
</comment>
<gene>
    <name evidence="2" type="ORF">HMPREF3222_03185</name>
</gene>
<protein>
    <submittedName>
        <fullName evidence="2">Uncharacterized protein</fullName>
    </submittedName>
</protein>
<evidence type="ECO:0000256" key="1">
    <source>
        <dbReference type="SAM" id="Coils"/>
    </source>
</evidence>
<keyword evidence="1" id="KW-0175">Coiled coil</keyword>
<evidence type="ECO:0000313" key="3">
    <source>
        <dbReference type="Proteomes" id="UP000070646"/>
    </source>
</evidence>
<dbReference type="RefSeq" id="WP_060796956.1">
    <property type="nucleotide sequence ID" value="NZ_KQ956340.1"/>
</dbReference>
<evidence type="ECO:0000313" key="2">
    <source>
        <dbReference type="EMBL" id="KXA04625.1"/>
    </source>
</evidence>
<name>A0A133MKN9_CLOPF</name>
<sequence length="185" mass="21434">MEIEQVKDFDLHINTKQGREVINLINKLGIKKEVLAIFGGDDEEKQNLMIELSRKQLEFRDMVQDDISKEMTIEEYEALSLDEQSKVLERNMGNEAKILNLELQKLQDKINGYALNKIMDLAYTALIERYYGNSDLIEKTLSVLFDIKVKEIQDQPLSVTYAMFSKLIFCEDFQACLRAFTGALH</sequence>